<feature type="domain" description="MCM10 OB-fold" evidence="10">
    <location>
        <begin position="23"/>
        <end position="146"/>
    </location>
</feature>
<evidence type="ECO:0000256" key="2">
    <source>
        <dbReference type="ARBA" id="ARBA00009679"/>
    </source>
</evidence>
<dbReference type="EMBL" id="JBICBT010000128">
    <property type="protein sequence ID" value="KAL3122736.1"/>
    <property type="molecule type" value="Genomic_DNA"/>
</dbReference>
<dbReference type="GO" id="GO:0006260">
    <property type="term" value="P:DNA replication"/>
    <property type="evidence" value="ECO:0007669"/>
    <property type="project" value="UniProtKB-KW"/>
</dbReference>
<organism evidence="11 12">
    <name type="scientific">Heterodera trifolii</name>
    <dbReference type="NCBI Taxonomy" id="157864"/>
    <lineage>
        <taxon>Eukaryota</taxon>
        <taxon>Metazoa</taxon>
        <taxon>Ecdysozoa</taxon>
        <taxon>Nematoda</taxon>
        <taxon>Chromadorea</taxon>
        <taxon>Rhabditida</taxon>
        <taxon>Tylenchina</taxon>
        <taxon>Tylenchomorpha</taxon>
        <taxon>Tylenchoidea</taxon>
        <taxon>Heteroderidae</taxon>
        <taxon>Heteroderinae</taxon>
        <taxon>Heterodera</taxon>
    </lineage>
</organism>
<evidence type="ECO:0000256" key="1">
    <source>
        <dbReference type="ARBA" id="ARBA00004123"/>
    </source>
</evidence>
<feature type="compositionally biased region" description="Low complexity" evidence="8">
    <location>
        <begin position="299"/>
        <end position="313"/>
    </location>
</feature>
<evidence type="ECO:0000256" key="3">
    <source>
        <dbReference type="ARBA" id="ARBA00022705"/>
    </source>
</evidence>
<proteinExistence type="inferred from homology"/>
<evidence type="ECO:0000313" key="11">
    <source>
        <dbReference type="EMBL" id="KAL3122736.1"/>
    </source>
</evidence>
<evidence type="ECO:0000256" key="8">
    <source>
        <dbReference type="SAM" id="MobiDB-lite"/>
    </source>
</evidence>
<comment type="similarity">
    <text evidence="2">Belongs to the MCM10 family.</text>
</comment>
<dbReference type="InterPro" id="IPR015408">
    <property type="entry name" value="Znf_Mcm10/DnaG"/>
</dbReference>
<feature type="domain" description="Zinc finger Mcm10/DnaG-type" evidence="9">
    <location>
        <begin position="149"/>
        <end position="194"/>
    </location>
</feature>
<dbReference type="InterPro" id="IPR040184">
    <property type="entry name" value="Mcm10"/>
</dbReference>
<evidence type="ECO:0000256" key="7">
    <source>
        <dbReference type="ARBA" id="ARBA00023242"/>
    </source>
</evidence>
<keyword evidence="7" id="KW-0539">Nucleus</keyword>
<feature type="region of interest" description="Disordered" evidence="8">
    <location>
        <begin position="284"/>
        <end position="313"/>
    </location>
</feature>
<dbReference type="InterPro" id="IPR055065">
    <property type="entry name" value="OB_MCM10"/>
</dbReference>
<name>A0ABD2M5J5_9BILA</name>
<keyword evidence="6" id="KW-0862">Zinc</keyword>
<evidence type="ECO:0000259" key="10">
    <source>
        <dbReference type="Pfam" id="PF22379"/>
    </source>
</evidence>
<dbReference type="Gene3D" id="2.40.50.140">
    <property type="entry name" value="Nucleic acid-binding proteins"/>
    <property type="match status" value="1"/>
</dbReference>
<sequence length="326" mass="36718">MILAEIPEEKKSADTEVFDRAFGLRIRNPKIALETLDAFCPGMNKVRLSELNTRVGPSGEWVTMGVVVGKNEPKKSANGNEYIIWKMSDLQFGVPSVKVLLFGECVRHYWKVQMGATLLLNNAQWTETTDGKNEVLLKLFKSAQVVELGFCADFGYCQGMKNGGEKCTNAVNTSLCSFCPFHTQQRARQLSMARGALNRSYNLPPKKMRSLEEHSNSFDIPTQIGVKTIARTQTSDGKIFTKPLSVVQQRLESKTAEMKEKRMDELKKLVTEKPFGFGAKNLLLKQQRDKENQSPRAEASAPLQSPSQKSLQSMREFIRSRVFKIN</sequence>
<evidence type="ECO:0000256" key="6">
    <source>
        <dbReference type="ARBA" id="ARBA00022833"/>
    </source>
</evidence>
<evidence type="ECO:0008006" key="13">
    <source>
        <dbReference type="Google" id="ProtNLM"/>
    </source>
</evidence>
<keyword evidence="12" id="KW-1185">Reference proteome</keyword>
<dbReference type="GO" id="GO:0008270">
    <property type="term" value="F:zinc ion binding"/>
    <property type="evidence" value="ECO:0007669"/>
    <property type="project" value="UniProtKB-KW"/>
</dbReference>
<evidence type="ECO:0000256" key="4">
    <source>
        <dbReference type="ARBA" id="ARBA00022723"/>
    </source>
</evidence>
<comment type="subcellular location">
    <subcellularLocation>
        <location evidence="1">Nucleus</location>
    </subcellularLocation>
</comment>
<dbReference type="GO" id="GO:0005634">
    <property type="term" value="C:nucleus"/>
    <property type="evidence" value="ECO:0007669"/>
    <property type="project" value="UniProtKB-SubCell"/>
</dbReference>
<evidence type="ECO:0000259" key="9">
    <source>
        <dbReference type="Pfam" id="PF09329"/>
    </source>
</evidence>
<reference evidence="11 12" key="1">
    <citation type="submission" date="2024-10" db="EMBL/GenBank/DDBJ databases">
        <authorList>
            <person name="Kim D."/>
        </authorList>
    </citation>
    <scope>NUCLEOTIDE SEQUENCE [LARGE SCALE GENOMIC DNA]</scope>
    <source>
        <strain evidence="11">BH-2024</strain>
    </source>
</reference>
<keyword evidence="5" id="KW-0863">Zinc-finger</keyword>
<dbReference type="AlphaFoldDB" id="A0ABD2M5J5"/>
<accession>A0ABD2M5J5</accession>
<keyword evidence="4" id="KW-0479">Metal-binding</keyword>
<protein>
    <recommendedName>
        <fullName evidence="13">Protein MCM10 homolog</fullName>
    </recommendedName>
</protein>
<comment type="caution">
    <text evidence="11">The sequence shown here is derived from an EMBL/GenBank/DDBJ whole genome shotgun (WGS) entry which is preliminary data.</text>
</comment>
<dbReference type="Pfam" id="PF09329">
    <property type="entry name" value="zf-primase"/>
    <property type="match status" value="1"/>
</dbReference>
<evidence type="ECO:0000313" key="12">
    <source>
        <dbReference type="Proteomes" id="UP001620626"/>
    </source>
</evidence>
<evidence type="ECO:0000256" key="5">
    <source>
        <dbReference type="ARBA" id="ARBA00022771"/>
    </source>
</evidence>
<dbReference type="Proteomes" id="UP001620626">
    <property type="component" value="Unassembled WGS sequence"/>
</dbReference>
<dbReference type="Pfam" id="PF22379">
    <property type="entry name" value="OB_MCM10"/>
    <property type="match status" value="1"/>
</dbReference>
<keyword evidence="3" id="KW-0235">DNA replication</keyword>
<dbReference type="PANTHER" id="PTHR13454:SF11">
    <property type="entry name" value="PROTEIN MCM10 HOMOLOG"/>
    <property type="match status" value="1"/>
</dbReference>
<dbReference type="PANTHER" id="PTHR13454">
    <property type="entry name" value="PROTEIN MCM10 HOMOLOG"/>
    <property type="match status" value="1"/>
</dbReference>
<dbReference type="InterPro" id="IPR012340">
    <property type="entry name" value="NA-bd_OB-fold"/>
</dbReference>
<gene>
    <name evidence="11" type="ORF">niasHT_005453</name>
</gene>